<dbReference type="Gene3D" id="2.60.120.10">
    <property type="entry name" value="Jelly Rolls"/>
    <property type="match status" value="1"/>
</dbReference>
<proteinExistence type="predicted"/>
<dbReference type="SMART" id="SM00530">
    <property type="entry name" value="HTH_XRE"/>
    <property type="match status" value="1"/>
</dbReference>
<evidence type="ECO:0000313" key="4">
    <source>
        <dbReference type="Proteomes" id="UP000219068"/>
    </source>
</evidence>
<keyword evidence="1" id="KW-0238">DNA-binding</keyword>
<dbReference type="GO" id="GO:0003677">
    <property type="term" value="F:DNA binding"/>
    <property type="evidence" value="ECO:0007669"/>
    <property type="project" value="UniProtKB-KW"/>
</dbReference>
<dbReference type="Gene3D" id="1.10.260.40">
    <property type="entry name" value="lambda repressor-like DNA-binding domains"/>
    <property type="match status" value="1"/>
</dbReference>
<feature type="domain" description="HTH cro/C1-type" evidence="2">
    <location>
        <begin position="12"/>
        <end position="64"/>
    </location>
</feature>
<name>A0A285RKG0_9PROT</name>
<dbReference type="PANTHER" id="PTHR46797:SF10">
    <property type="entry name" value="BLR1115 PROTEIN"/>
    <property type="match status" value="1"/>
</dbReference>
<dbReference type="PANTHER" id="PTHR46797">
    <property type="entry name" value="HTH-TYPE TRANSCRIPTIONAL REGULATOR"/>
    <property type="match status" value="1"/>
</dbReference>
<dbReference type="InterPro" id="IPR010982">
    <property type="entry name" value="Lambda_DNA-bd_dom_sf"/>
</dbReference>
<dbReference type="EMBL" id="OBMM01000001">
    <property type="protein sequence ID" value="SOB94590.1"/>
    <property type="molecule type" value="Genomic_DNA"/>
</dbReference>
<protein>
    <submittedName>
        <fullName evidence="3">Transcriptional regulator, XRE family</fullName>
    </submittedName>
</protein>
<dbReference type="CDD" id="cd00093">
    <property type="entry name" value="HTH_XRE"/>
    <property type="match status" value="1"/>
</dbReference>
<reference evidence="3 4" key="1">
    <citation type="submission" date="2017-08" db="EMBL/GenBank/DDBJ databases">
        <authorList>
            <person name="de Groot N.N."/>
        </authorList>
    </citation>
    <scope>NUCLEOTIDE SEQUENCE [LARGE SCALE GENOMIC DNA]</scope>
    <source>
        <strain evidence="3 4">USBA 78</strain>
    </source>
</reference>
<sequence>MMDRRIAERLGALRAERGWSLEELAARSDVSRASLSRLENGEVSPTAHVLGKLCAAYGLPMSRLMQMVEDEFKPLVYRGLQRTWADLETGFFRRTVSPPAQGLMAEVIECELDPGARIEYEGTPRPGLEHHLVMLAGQLHITVEGKAYVLNVGDCLRYRLSGPSSFEAPADKGAIYHLFIV</sequence>
<dbReference type="RefSeq" id="WP_082824803.1">
    <property type="nucleotide sequence ID" value="NZ_JPWD01000005.1"/>
</dbReference>
<evidence type="ECO:0000256" key="1">
    <source>
        <dbReference type="ARBA" id="ARBA00023125"/>
    </source>
</evidence>
<dbReference type="SUPFAM" id="SSF51182">
    <property type="entry name" value="RmlC-like cupins"/>
    <property type="match status" value="1"/>
</dbReference>
<evidence type="ECO:0000259" key="2">
    <source>
        <dbReference type="PROSITE" id="PS50943"/>
    </source>
</evidence>
<evidence type="ECO:0000313" key="3">
    <source>
        <dbReference type="EMBL" id="SOB94590.1"/>
    </source>
</evidence>
<dbReference type="Pfam" id="PF01381">
    <property type="entry name" value="HTH_3"/>
    <property type="match status" value="1"/>
</dbReference>
<dbReference type="InterPro" id="IPR001387">
    <property type="entry name" value="Cro/C1-type_HTH"/>
</dbReference>
<dbReference type="InterPro" id="IPR050807">
    <property type="entry name" value="TransReg_Diox_bact_type"/>
</dbReference>
<dbReference type="GO" id="GO:0005829">
    <property type="term" value="C:cytosol"/>
    <property type="evidence" value="ECO:0007669"/>
    <property type="project" value="TreeGrafter"/>
</dbReference>
<dbReference type="InterPro" id="IPR014710">
    <property type="entry name" value="RmlC-like_jellyroll"/>
</dbReference>
<dbReference type="GO" id="GO:0003700">
    <property type="term" value="F:DNA-binding transcription factor activity"/>
    <property type="evidence" value="ECO:0007669"/>
    <property type="project" value="TreeGrafter"/>
</dbReference>
<dbReference type="SUPFAM" id="SSF47413">
    <property type="entry name" value="lambda repressor-like DNA-binding domains"/>
    <property type="match status" value="1"/>
</dbReference>
<accession>A0A285RKG0</accession>
<dbReference type="Proteomes" id="UP000219068">
    <property type="component" value="Unassembled WGS sequence"/>
</dbReference>
<dbReference type="CDD" id="cd02209">
    <property type="entry name" value="cupin_XRE_C"/>
    <property type="match status" value="1"/>
</dbReference>
<dbReference type="AlphaFoldDB" id="A0A285RKG0"/>
<gene>
    <name evidence="3" type="ORF">SAMN05428964_1011124</name>
</gene>
<dbReference type="PROSITE" id="PS50943">
    <property type="entry name" value="HTH_CROC1"/>
    <property type="match status" value="1"/>
</dbReference>
<dbReference type="InterPro" id="IPR011051">
    <property type="entry name" value="RmlC_Cupin_sf"/>
</dbReference>
<organism evidence="3 4">
    <name type="scientific">Thalassospira xiamenensis</name>
    <dbReference type="NCBI Taxonomy" id="220697"/>
    <lineage>
        <taxon>Bacteria</taxon>
        <taxon>Pseudomonadati</taxon>
        <taxon>Pseudomonadota</taxon>
        <taxon>Alphaproteobacteria</taxon>
        <taxon>Rhodospirillales</taxon>
        <taxon>Thalassospiraceae</taxon>
        <taxon>Thalassospira</taxon>
    </lineage>
</organism>